<dbReference type="Proteomes" id="UP000681722">
    <property type="component" value="Unassembled WGS sequence"/>
</dbReference>
<evidence type="ECO:0000313" key="3">
    <source>
        <dbReference type="Proteomes" id="UP000663829"/>
    </source>
</evidence>
<dbReference type="EMBL" id="CAJOBC010092939">
    <property type="protein sequence ID" value="CAF4413038.1"/>
    <property type="molecule type" value="Genomic_DNA"/>
</dbReference>
<proteinExistence type="predicted"/>
<comment type="caution">
    <text evidence="1">The sequence shown here is derived from an EMBL/GenBank/DDBJ whole genome shotgun (WGS) entry which is preliminary data.</text>
</comment>
<accession>A0A815WY81</accession>
<dbReference type="AlphaFoldDB" id="A0A815WY81"/>
<dbReference type="Proteomes" id="UP000663829">
    <property type="component" value="Unassembled WGS sequence"/>
</dbReference>
<name>A0A815WY81_9BILA</name>
<evidence type="ECO:0000313" key="1">
    <source>
        <dbReference type="EMBL" id="CAF1551974.1"/>
    </source>
</evidence>
<sequence length="352" mass="40980">MEHLCRFLRIKLFSSEEHKIPTTIPIIDEILTHLQKPNDIRLPHNLADFIDQVFEWIQWFDGFISTFQPIIAWLKIYEVVDMDFLLISLKELEENDMELVFVKSLVKNLLDKLIPLSSHLQRLCRLLSCPTSFTITNQDAINLNRNAQEFIREIKQSSSVNTFEVGQKSIGEKLIKISGRQLIQWSLACKNYPCIISCFDEHYNEPRQITTKDVASLLSKGVFKFIDKLLIGDVSLTEMLNSKTTFSNDSIDIKDEVTKLYLSQGSDSKNLKRQIEKICEWLQIYQYFSFISTIIDCIKSFEIIDDNNQSITQLEILSNIEDKHLKHISESNETSKIIFNGLDNRHLQLNKK</sequence>
<reference evidence="1" key="1">
    <citation type="submission" date="2021-02" db="EMBL/GenBank/DDBJ databases">
        <authorList>
            <person name="Nowell W R."/>
        </authorList>
    </citation>
    <scope>NUCLEOTIDE SEQUENCE</scope>
</reference>
<gene>
    <name evidence="1" type="ORF">GPM918_LOCUS39256</name>
    <name evidence="2" type="ORF">SRO942_LOCUS40120</name>
</gene>
<organism evidence="1 3">
    <name type="scientific">Didymodactylos carnosus</name>
    <dbReference type="NCBI Taxonomy" id="1234261"/>
    <lineage>
        <taxon>Eukaryota</taxon>
        <taxon>Metazoa</taxon>
        <taxon>Spiralia</taxon>
        <taxon>Gnathifera</taxon>
        <taxon>Rotifera</taxon>
        <taxon>Eurotatoria</taxon>
        <taxon>Bdelloidea</taxon>
        <taxon>Philodinida</taxon>
        <taxon>Philodinidae</taxon>
        <taxon>Didymodactylos</taxon>
    </lineage>
</organism>
<dbReference type="EMBL" id="CAJNOQ010027249">
    <property type="protein sequence ID" value="CAF1551974.1"/>
    <property type="molecule type" value="Genomic_DNA"/>
</dbReference>
<protein>
    <submittedName>
        <fullName evidence="1">Uncharacterized protein</fullName>
    </submittedName>
</protein>
<evidence type="ECO:0000313" key="2">
    <source>
        <dbReference type="EMBL" id="CAF4413038.1"/>
    </source>
</evidence>
<keyword evidence="3" id="KW-1185">Reference proteome</keyword>